<evidence type="ECO:0000256" key="1">
    <source>
        <dbReference type="SAM" id="Phobius"/>
    </source>
</evidence>
<dbReference type="AlphaFoldDB" id="A5A8E5"/>
<keyword evidence="1" id="KW-0812">Transmembrane</keyword>
<feature type="transmembrane region" description="Helical" evidence="1">
    <location>
        <begin position="9"/>
        <end position="30"/>
    </location>
</feature>
<reference evidence="2" key="1">
    <citation type="journal article" date="2008" name="J. Biol. Chem.">
        <title>Molecular and antigenic characterization of a Streptococcus oralis coaggregation receptor polysaccharide by carbohydrate engineering in Streptococcus gordonii.</title>
        <authorList>
            <person name="Yoshida Y."/>
            <person name="Yang J."/>
            <person name="Peaker P.E."/>
            <person name="Kato H."/>
            <person name="Bush C.A."/>
            <person name="Cisar J.O."/>
        </authorList>
    </citation>
    <scope>NUCLEOTIDE SEQUENCE</scope>
    <source>
        <strain evidence="2">SK120</strain>
    </source>
</reference>
<gene>
    <name evidence="2" type="primary">truncated wzy</name>
</gene>
<accession>A5A8E5</accession>
<feature type="transmembrane region" description="Helical" evidence="1">
    <location>
        <begin position="84"/>
        <end position="100"/>
    </location>
</feature>
<dbReference type="EMBL" id="AB301712">
    <property type="protein sequence ID" value="BAF58174.1"/>
    <property type="molecule type" value="Genomic_DNA"/>
</dbReference>
<protein>
    <submittedName>
        <fullName evidence="2">Uncharacterized protein</fullName>
    </submittedName>
</protein>
<keyword evidence="1" id="KW-1133">Transmembrane helix</keyword>
<name>A5A8E5_STRGN</name>
<organism evidence="2">
    <name type="scientific">Streptococcus gordonii</name>
    <dbReference type="NCBI Taxonomy" id="1302"/>
    <lineage>
        <taxon>Bacteria</taxon>
        <taxon>Bacillati</taxon>
        <taxon>Bacillota</taxon>
        <taxon>Bacilli</taxon>
        <taxon>Lactobacillales</taxon>
        <taxon>Streptococcaceae</taxon>
        <taxon>Streptococcus</taxon>
    </lineage>
</organism>
<feature type="transmembrane region" description="Helical" evidence="1">
    <location>
        <begin position="36"/>
        <end position="53"/>
    </location>
</feature>
<sequence>MLKIERDKLLVAVVLTLVISIDMIQTSMLAPILPHIPNIVPFFGVVLLGLRFLYIKHYSFAFLLFAPLLLIAGCHIYYKTGNLNALMYLLLIIFLYRVELESVLKLYVGLFCYGKV</sequence>
<keyword evidence="1" id="KW-0472">Membrane</keyword>
<evidence type="ECO:0000313" key="2">
    <source>
        <dbReference type="EMBL" id="BAF58174.1"/>
    </source>
</evidence>
<feature type="transmembrane region" description="Helical" evidence="1">
    <location>
        <begin position="60"/>
        <end position="78"/>
    </location>
</feature>
<dbReference type="RefSeq" id="WP_231088903.1">
    <property type="nucleotide sequence ID" value="NZ_JALDVC010000006.1"/>
</dbReference>
<proteinExistence type="predicted"/>